<organism evidence="2 3">
    <name type="scientific">Brochothrix thermosphacta</name>
    <name type="common">Microbacterium thermosphactum</name>
    <dbReference type="NCBI Taxonomy" id="2756"/>
    <lineage>
        <taxon>Bacteria</taxon>
        <taxon>Bacillati</taxon>
        <taxon>Bacillota</taxon>
        <taxon>Bacilli</taxon>
        <taxon>Bacillales</taxon>
        <taxon>Listeriaceae</taxon>
        <taxon>Brochothrix</taxon>
    </lineage>
</organism>
<evidence type="ECO:0000256" key="1">
    <source>
        <dbReference type="SAM" id="Coils"/>
    </source>
</evidence>
<feature type="coiled-coil region" evidence="1">
    <location>
        <begin position="46"/>
        <end position="73"/>
    </location>
</feature>
<keyword evidence="1" id="KW-0175">Coiled coil</keyword>
<dbReference type="RefSeq" id="WP_069120185.1">
    <property type="nucleotide sequence ID" value="NZ_CBCPKC010000004.1"/>
</dbReference>
<accession>A0A2X0Q316</accession>
<dbReference type="Proteomes" id="UP000270190">
    <property type="component" value="Unassembled WGS sequence"/>
</dbReference>
<dbReference type="EMBL" id="OUNC01000018">
    <property type="protein sequence ID" value="SPP28598.1"/>
    <property type="molecule type" value="Genomic_DNA"/>
</dbReference>
<evidence type="ECO:0000313" key="3">
    <source>
        <dbReference type="Proteomes" id="UP000270190"/>
    </source>
</evidence>
<name>A0A2X0Q316_BROTH</name>
<protein>
    <recommendedName>
        <fullName evidence="4">Transposase</fullName>
    </recommendedName>
</protein>
<sequence length="80" mass="9351">MRDIRTVKKEKRRLLPILGDLYTKHKPLDYKHPAGKNIECETCQNIVEYSDSIAKLEIELLTLQEEKVKREKNISKSGIL</sequence>
<evidence type="ECO:0008006" key="4">
    <source>
        <dbReference type="Google" id="ProtNLM"/>
    </source>
</evidence>
<dbReference type="AlphaFoldDB" id="A0A2X0Q316"/>
<reference evidence="3" key="1">
    <citation type="submission" date="2018-04" db="EMBL/GenBank/DDBJ databases">
        <authorList>
            <person name="Illikoud N."/>
        </authorList>
    </citation>
    <scope>NUCLEOTIDE SEQUENCE [LARGE SCALE GENOMIC DNA]</scope>
</reference>
<evidence type="ECO:0000313" key="2">
    <source>
        <dbReference type="EMBL" id="SPP28598.1"/>
    </source>
</evidence>
<proteinExistence type="predicted"/>
<gene>
    <name evidence="2" type="ORF">BTBSAS_250005</name>
</gene>